<evidence type="ECO:0000256" key="7">
    <source>
        <dbReference type="ARBA" id="ARBA00022989"/>
    </source>
</evidence>
<dbReference type="InterPro" id="IPR032675">
    <property type="entry name" value="LRR_dom_sf"/>
</dbReference>
<gene>
    <name evidence="13" type="ORF">MGAL_10B063637</name>
</gene>
<keyword evidence="9" id="KW-0675">Receptor</keyword>
<reference evidence="13" key="1">
    <citation type="submission" date="2018-11" db="EMBL/GenBank/DDBJ databases">
        <authorList>
            <person name="Alioto T."/>
            <person name="Alioto T."/>
        </authorList>
    </citation>
    <scope>NUCLEOTIDE SEQUENCE</scope>
</reference>
<dbReference type="InterPro" id="IPR001611">
    <property type="entry name" value="Leu-rich_rpt"/>
</dbReference>
<name>A0A8B6FVT8_MYTGA</name>
<feature type="transmembrane region" description="Helical" evidence="11">
    <location>
        <begin position="663"/>
        <end position="684"/>
    </location>
</feature>
<keyword evidence="7 11" id="KW-1133">Transmembrane helix</keyword>
<feature type="domain" description="TIR" evidence="12">
    <location>
        <begin position="714"/>
        <end position="855"/>
    </location>
</feature>
<dbReference type="PANTHER" id="PTHR24365">
    <property type="entry name" value="TOLL-LIKE RECEPTOR"/>
    <property type="match status" value="1"/>
</dbReference>
<dbReference type="GO" id="GO:0002224">
    <property type="term" value="P:toll-like receptor signaling pathway"/>
    <property type="evidence" value="ECO:0007669"/>
    <property type="project" value="InterPro"/>
</dbReference>
<dbReference type="SMART" id="SM00255">
    <property type="entry name" value="TIR"/>
    <property type="match status" value="1"/>
</dbReference>
<dbReference type="InterPro" id="IPR000157">
    <property type="entry name" value="TIR_dom"/>
</dbReference>
<keyword evidence="6" id="KW-0677">Repeat</keyword>
<dbReference type="EMBL" id="UYJE01007327">
    <property type="protein sequence ID" value="VDI53655.1"/>
    <property type="molecule type" value="Genomic_DNA"/>
</dbReference>
<evidence type="ECO:0000256" key="1">
    <source>
        <dbReference type="ARBA" id="ARBA00004479"/>
    </source>
</evidence>
<dbReference type="PROSITE" id="PS50104">
    <property type="entry name" value="TIR"/>
    <property type="match status" value="1"/>
</dbReference>
<comment type="caution">
    <text evidence="13">The sequence shown here is derived from an EMBL/GenBank/DDBJ whole genome shotgun (WGS) entry which is preliminary data.</text>
</comment>
<dbReference type="PANTHER" id="PTHR24365:SF541">
    <property type="entry name" value="PROTEIN TOLL-RELATED"/>
    <property type="match status" value="1"/>
</dbReference>
<sequence>MKRLLIFVWTMDLHILTSVILFQTNIYISYSMTAPLIINIDKLKQRCDERRVTTAVYVDCSNRNLTSIPPLPKLATSVDLTNNLLRMILFRNPFQGMSDLREINLSDNPLEYVTVNLFTGLFNLSKLIIRNSLLYKQTTLVLDSLLAGLYNLKEFSLTFELPKNRKFSPVPCSFRYKSQPFENIDAIGFAEILEIDTALLKWQTNETFKKVIYQTKSLHLINGFVCFYGTLTNRQFYYMPFLEMIKIDNIFLTSKLTDNFITTQKHLQHLAIYGPNTPYGYAIDLIYNVSVSISDLYKLKTLLLNGISNDLRLKFHCSLGLQNLSALNSLQSVSIIGNSLSFNSAEECDNFPKSLQHLDLQDNCFSSYDINYSVLFFNKQIKTLNASNQNRCSFKSLHKEWKQTQFPTQPAVETKNVYGLEWFVLTKSKEPLDFGESNDFYPNLTYMDLSSNFKVNSKIPSFFSSCRPSMIFFNMSKCKLSEIEEYSLSNLSKLETLDLSSNMLGSIGCVLSDRLSNLVSLEVLNIADNQINCFNSVRSMRNLQRINMSNNQLQSFDASLEYNLNLEYIDLSNNRISKLSEDNMRDLTAIAGQHNVEVILSGNVLLCTCDTLHILEWMIKTKVKLVKRNEYLCSYSNGSISTLKEISHIYSSLNNECSHKSTLIIFISVIIAFFLLMVSGILMYKFRWQIRYWYYKNKIKIPYKPTSYGYEQIFEYDAFISYASEDYEIARCGTLNELETKRGVHACIHERDFQPGESIALNISKGIRNSRRTILFVSDSFLKSEWCMYELNIARMESLHSKRKLILTVMIETIPYASIPVDVLDIINTYTYLKYPANKNDKDINVFWNKCAEFVLES</sequence>
<dbReference type="SMART" id="SM00365">
    <property type="entry name" value="LRR_SD22"/>
    <property type="match status" value="3"/>
</dbReference>
<proteinExistence type="inferred from homology"/>
<evidence type="ECO:0000259" key="12">
    <source>
        <dbReference type="PROSITE" id="PS50104"/>
    </source>
</evidence>
<evidence type="ECO:0000313" key="13">
    <source>
        <dbReference type="EMBL" id="VDI53655.1"/>
    </source>
</evidence>
<keyword evidence="5" id="KW-0732">Signal</keyword>
<evidence type="ECO:0000256" key="2">
    <source>
        <dbReference type="ARBA" id="ARBA00009634"/>
    </source>
</evidence>
<evidence type="ECO:0000256" key="4">
    <source>
        <dbReference type="ARBA" id="ARBA00022692"/>
    </source>
</evidence>
<evidence type="ECO:0000256" key="11">
    <source>
        <dbReference type="SAM" id="Phobius"/>
    </source>
</evidence>
<evidence type="ECO:0000256" key="6">
    <source>
        <dbReference type="ARBA" id="ARBA00022737"/>
    </source>
</evidence>
<dbReference type="InterPro" id="IPR035897">
    <property type="entry name" value="Toll_tir_struct_dom_sf"/>
</dbReference>
<evidence type="ECO:0000256" key="8">
    <source>
        <dbReference type="ARBA" id="ARBA00023136"/>
    </source>
</evidence>
<dbReference type="AlphaFoldDB" id="A0A8B6FVT8"/>
<evidence type="ECO:0000256" key="9">
    <source>
        <dbReference type="ARBA" id="ARBA00023170"/>
    </source>
</evidence>
<organism evidence="13 14">
    <name type="scientific">Mytilus galloprovincialis</name>
    <name type="common">Mediterranean mussel</name>
    <dbReference type="NCBI Taxonomy" id="29158"/>
    <lineage>
        <taxon>Eukaryota</taxon>
        <taxon>Metazoa</taxon>
        <taxon>Spiralia</taxon>
        <taxon>Lophotrochozoa</taxon>
        <taxon>Mollusca</taxon>
        <taxon>Bivalvia</taxon>
        <taxon>Autobranchia</taxon>
        <taxon>Pteriomorphia</taxon>
        <taxon>Mytilida</taxon>
        <taxon>Mytiloidea</taxon>
        <taxon>Mytilidae</taxon>
        <taxon>Mytilinae</taxon>
        <taxon>Mytilus</taxon>
    </lineage>
</organism>
<keyword evidence="3" id="KW-0433">Leucine-rich repeat</keyword>
<dbReference type="PROSITE" id="PS51450">
    <property type="entry name" value="LRR"/>
    <property type="match status" value="2"/>
</dbReference>
<dbReference type="SMART" id="SM00369">
    <property type="entry name" value="LRR_TYP"/>
    <property type="match status" value="6"/>
</dbReference>
<dbReference type="GO" id="GO:0005886">
    <property type="term" value="C:plasma membrane"/>
    <property type="evidence" value="ECO:0007669"/>
    <property type="project" value="TreeGrafter"/>
</dbReference>
<dbReference type="Pfam" id="PF00560">
    <property type="entry name" value="LRR_1"/>
    <property type="match status" value="1"/>
</dbReference>
<dbReference type="PIRSF" id="PIRSF037595">
    <property type="entry name" value="Toll-like_receptor"/>
    <property type="match status" value="1"/>
</dbReference>
<accession>A0A8B6FVT8</accession>
<protein>
    <recommendedName>
        <fullName evidence="12">TIR domain-containing protein</fullName>
    </recommendedName>
</protein>
<keyword evidence="4 11" id="KW-0812">Transmembrane</keyword>
<dbReference type="Proteomes" id="UP000596742">
    <property type="component" value="Unassembled WGS sequence"/>
</dbReference>
<evidence type="ECO:0000256" key="5">
    <source>
        <dbReference type="ARBA" id="ARBA00022729"/>
    </source>
</evidence>
<keyword evidence="14" id="KW-1185">Reference proteome</keyword>
<dbReference type="Gene3D" id="3.80.10.10">
    <property type="entry name" value="Ribonuclease Inhibitor"/>
    <property type="match status" value="3"/>
</dbReference>
<comment type="similarity">
    <text evidence="2">Belongs to the Toll-like receptor family.</text>
</comment>
<dbReference type="GO" id="GO:0006955">
    <property type="term" value="P:immune response"/>
    <property type="evidence" value="ECO:0007669"/>
    <property type="project" value="InterPro"/>
</dbReference>
<keyword evidence="10" id="KW-0325">Glycoprotein</keyword>
<keyword evidence="8 11" id="KW-0472">Membrane</keyword>
<evidence type="ECO:0000313" key="14">
    <source>
        <dbReference type="Proteomes" id="UP000596742"/>
    </source>
</evidence>
<evidence type="ECO:0000256" key="10">
    <source>
        <dbReference type="ARBA" id="ARBA00023180"/>
    </source>
</evidence>
<dbReference type="SUPFAM" id="SSF52200">
    <property type="entry name" value="Toll/Interleukin receptor TIR domain"/>
    <property type="match status" value="1"/>
</dbReference>
<dbReference type="GO" id="GO:0004888">
    <property type="term" value="F:transmembrane signaling receptor activity"/>
    <property type="evidence" value="ECO:0007669"/>
    <property type="project" value="InterPro"/>
</dbReference>
<dbReference type="InterPro" id="IPR003591">
    <property type="entry name" value="Leu-rich_rpt_typical-subtyp"/>
</dbReference>
<dbReference type="InterPro" id="IPR017241">
    <property type="entry name" value="Toll-like_receptor"/>
</dbReference>
<comment type="subcellular location">
    <subcellularLocation>
        <location evidence="1">Membrane</location>
        <topology evidence="1">Single-pass type I membrane protein</topology>
    </subcellularLocation>
</comment>
<dbReference type="SUPFAM" id="SSF52047">
    <property type="entry name" value="RNI-like"/>
    <property type="match status" value="1"/>
</dbReference>
<dbReference type="Pfam" id="PF13676">
    <property type="entry name" value="TIR_2"/>
    <property type="match status" value="1"/>
</dbReference>
<evidence type="ECO:0000256" key="3">
    <source>
        <dbReference type="ARBA" id="ARBA00022614"/>
    </source>
</evidence>
<dbReference type="OrthoDB" id="6066314at2759"/>
<dbReference type="SUPFAM" id="SSF52058">
    <property type="entry name" value="L domain-like"/>
    <property type="match status" value="1"/>
</dbReference>
<dbReference type="Gene3D" id="3.40.50.10140">
    <property type="entry name" value="Toll/interleukin-1 receptor homology (TIR) domain"/>
    <property type="match status" value="1"/>
</dbReference>